<dbReference type="PANTHER" id="PTHR30514">
    <property type="entry name" value="GLUCOKINASE"/>
    <property type="match status" value="1"/>
</dbReference>
<dbReference type="InterPro" id="IPR000281">
    <property type="entry name" value="HTH_RpiR"/>
</dbReference>
<evidence type="ECO:0000256" key="2">
    <source>
        <dbReference type="ARBA" id="ARBA00023125"/>
    </source>
</evidence>
<keyword evidence="9" id="KW-1185">Reference proteome</keyword>
<dbReference type="Pfam" id="PF01418">
    <property type="entry name" value="HTH_6"/>
    <property type="match status" value="1"/>
</dbReference>
<evidence type="ECO:0000256" key="3">
    <source>
        <dbReference type="ARBA" id="ARBA00023163"/>
    </source>
</evidence>
<dbReference type="InterPro" id="IPR046348">
    <property type="entry name" value="SIS_dom_sf"/>
</dbReference>
<reference evidence="6" key="2">
    <citation type="submission" date="2018-03" db="EMBL/GenBank/DDBJ databases">
        <authorList>
            <person name="Keele B.F."/>
        </authorList>
    </citation>
    <scope>NUCLEOTIDE SEQUENCE</scope>
    <source>
        <strain evidence="8">SNUC 4143</strain>
        <strain evidence="6">SNUC 761</strain>
    </source>
</reference>
<feature type="domain" description="HTH rpiR-type" evidence="4">
    <location>
        <begin position="2"/>
        <end position="78"/>
    </location>
</feature>
<evidence type="ECO:0000313" key="9">
    <source>
        <dbReference type="Proteomes" id="UP000242088"/>
    </source>
</evidence>
<sequence length="290" mass="33600">MTNILYIIDEEYPSFSKNEQKLSRFILNSPQKLIQMSNQEIAQELNISVSTMNRYSQKLINASFQEIRAELKKLFPKQMSPYNIELVRDEPIETLKKKLFLQAKDALQRSSTFTDNTTIDNICKRFKSANKIFIFGYGTSFVCATDMYQKFSRIGLNVHLIQETHLFTTMLSTYNKNDCVVLITNNGEQSELHALVKVVSNYNIPIITITSSENNHIAKHSDIVLTYGHSDESELRMGTTTALFAQMFTIDLLFYRYIALNYQPSLDFITQSKMALDNYHKYLANIEFKH</sequence>
<accession>A0A2K4DGS1</accession>
<dbReference type="GO" id="GO:0003677">
    <property type="term" value="F:DNA binding"/>
    <property type="evidence" value="ECO:0007669"/>
    <property type="project" value="UniProtKB-KW"/>
</dbReference>
<keyword evidence="1" id="KW-0805">Transcription regulation</keyword>
<dbReference type="CDD" id="cd05013">
    <property type="entry name" value="SIS_RpiR"/>
    <property type="match status" value="1"/>
</dbReference>
<comment type="caution">
    <text evidence="6">The sequence shown here is derived from an EMBL/GenBank/DDBJ whole genome shotgun (WGS) entry which is preliminary data.</text>
</comment>
<dbReference type="SUPFAM" id="SSF46689">
    <property type="entry name" value="Homeodomain-like"/>
    <property type="match status" value="1"/>
</dbReference>
<dbReference type="Pfam" id="PF01380">
    <property type="entry name" value="SIS"/>
    <property type="match status" value="1"/>
</dbReference>
<proteinExistence type="predicted"/>
<evidence type="ECO:0000313" key="11">
    <source>
        <dbReference type="Proteomes" id="UP000243350"/>
    </source>
</evidence>
<dbReference type="InterPro" id="IPR035472">
    <property type="entry name" value="RpiR-like_SIS"/>
</dbReference>
<dbReference type="InterPro" id="IPR009057">
    <property type="entry name" value="Homeodomain-like_sf"/>
</dbReference>
<organism evidence="6 10">
    <name type="scientific">Staphylococcus devriesei</name>
    <dbReference type="NCBI Taxonomy" id="586733"/>
    <lineage>
        <taxon>Bacteria</taxon>
        <taxon>Bacillati</taxon>
        <taxon>Bacillota</taxon>
        <taxon>Bacilli</taxon>
        <taxon>Bacillales</taxon>
        <taxon>Staphylococcaceae</taxon>
        <taxon>Staphylococcus</taxon>
    </lineage>
</organism>
<dbReference type="EMBL" id="PYZI01000006">
    <property type="protein sequence ID" value="PTF13996.1"/>
    <property type="molecule type" value="Genomic_DNA"/>
</dbReference>
<dbReference type="PROSITE" id="PS51071">
    <property type="entry name" value="HTH_RPIR"/>
    <property type="match status" value="1"/>
</dbReference>
<protein>
    <submittedName>
        <fullName evidence="6">MurR/RpiR family transcriptional regulator</fullName>
    </submittedName>
</protein>
<dbReference type="InterPro" id="IPR047640">
    <property type="entry name" value="RpiR-like"/>
</dbReference>
<dbReference type="RefSeq" id="WP_103167447.1">
    <property type="nucleotide sequence ID" value="NZ_JAHCOY010000002.1"/>
</dbReference>
<dbReference type="Proteomes" id="UP000242088">
    <property type="component" value="Unassembled WGS sequence"/>
</dbReference>
<dbReference type="GO" id="GO:0097367">
    <property type="term" value="F:carbohydrate derivative binding"/>
    <property type="evidence" value="ECO:0007669"/>
    <property type="project" value="InterPro"/>
</dbReference>
<evidence type="ECO:0000256" key="1">
    <source>
        <dbReference type="ARBA" id="ARBA00023015"/>
    </source>
</evidence>
<dbReference type="Gene3D" id="1.10.10.10">
    <property type="entry name" value="Winged helix-like DNA-binding domain superfamily/Winged helix DNA-binding domain"/>
    <property type="match status" value="1"/>
</dbReference>
<dbReference type="AlphaFoldDB" id="A0A2K4DGS1"/>
<keyword evidence="2" id="KW-0238">DNA-binding</keyword>
<dbReference type="GO" id="GO:1901135">
    <property type="term" value="P:carbohydrate derivative metabolic process"/>
    <property type="evidence" value="ECO:0007669"/>
    <property type="project" value="InterPro"/>
</dbReference>
<keyword evidence="3" id="KW-0804">Transcription</keyword>
<dbReference type="Gene3D" id="3.40.50.10490">
    <property type="entry name" value="Glucose-6-phosphate isomerase like protein, domain 1"/>
    <property type="match status" value="1"/>
</dbReference>
<dbReference type="Proteomes" id="UP000243350">
    <property type="component" value="Unassembled WGS sequence"/>
</dbReference>
<dbReference type="EMBL" id="PYZL01000093">
    <property type="protein sequence ID" value="PTE70995.1"/>
    <property type="molecule type" value="Genomic_DNA"/>
</dbReference>
<dbReference type="Proteomes" id="UP000242547">
    <property type="component" value="Unassembled WGS sequence"/>
</dbReference>
<dbReference type="InterPro" id="IPR036388">
    <property type="entry name" value="WH-like_DNA-bd_sf"/>
</dbReference>
<dbReference type="PANTHER" id="PTHR30514:SF10">
    <property type="entry name" value="MURR_RPIR FAMILY TRANSCRIPTIONAL REGULATOR"/>
    <property type="match status" value="1"/>
</dbReference>
<evidence type="ECO:0000259" key="4">
    <source>
        <dbReference type="PROSITE" id="PS51071"/>
    </source>
</evidence>
<dbReference type="OrthoDB" id="370421at2"/>
<dbReference type="GO" id="GO:0003700">
    <property type="term" value="F:DNA-binding transcription factor activity"/>
    <property type="evidence" value="ECO:0007669"/>
    <property type="project" value="InterPro"/>
</dbReference>
<dbReference type="EMBL" id="PYZH01000001">
    <property type="protein sequence ID" value="PTF16855.1"/>
    <property type="molecule type" value="Genomic_DNA"/>
</dbReference>
<dbReference type="InterPro" id="IPR001347">
    <property type="entry name" value="SIS_dom"/>
</dbReference>
<evidence type="ECO:0000313" key="7">
    <source>
        <dbReference type="EMBL" id="PTF13996.1"/>
    </source>
</evidence>
<feature type="domain" description="SIS" evidence="5">
    <location>
        <begin position="122"/>
        <end position="263"/>
    </location>
</feature>
<dbReference type="PROSITE" id="PS51464">
    <property type="entry name" value="SIS"/>
    <property type="match status" value="1"/>
</dbReference>
<evidence type="ECO:0000313" key="6">
    <source>
        <dbReference type="EMBL" id="PTE70995.1"/>
    </source>
</evidence>
<dbReference type="SUPFAM" id="SSF53697">
    <property type="entry name" value="SIS domain"/>
    <property type="match status" value="1"/>
</dbReference>
<name>A0A2K4DGS1_9STAP</name>
<dbReference type="GeneID" id="48887259"/>
<gene>
    <name evidence="6" type="ORF">BUY44_10325</name>
    <name evidence="7" type="ORF">BUY47_06455</name>
    <name evidence="8" type="ORF">BUY48_00235</name>
</gene>
<evidence type="ECO:0000313" key="8">
    <source>
        <dbReference type="EMBL" id="PTF16855.1"/>
    </source>
</evidence>
<evidence type="ECO:0000313" key="10">
    <source>
        <dbReference type="Proteomes" id="UP000242547"/>
    </source>
</evidence>
<evidence type="ECO:0000259" key="5">
    <source>
        <dbReference type="PROSITE" id="PS51464"/>
    </source>
</evidence>
<reference evidence="7" key="3">
    <citation type="submission" date="2018-03" db="EMBL/GenBank/DDBJ databases">
        <authorList>
            <person name="Naushad S."/>
        </authorList>
    </citation>
    <scope>NUCLEOTIDE SEQUENCE</scope>
    <source>
        <strain evidence="7">SNUC 1409</strain>
    </source>
</reference>
<reference evidence="9 10" key="1">
    <citation type="journal article" date="2016" name="Front. Microbiol.">
        <title>Comprehensive Phylogenetic Analysis of Bovine Non-aureus Staphylococci Species Based on Whole-Genome Sequencing.</title>
        <authorList>
            <person name="Naushad S."/>
            <person name="Barkema H.W."/>
            <person name="Luby C."/>
            <person name="Condas L.A."/>
            <person name="Nobrega D.B."/>
            <person name="Carson D.A."/>
            <person name="De Buck J."/>
        </authorList>
    </citation>
    <scope>NUCLEOTIDE SEQUENCE [LARGE SCALE GENOMIC DNA]</scope>
    <source>
        <strain evidence="7 9">SNUC 1409</strain>
        <strain evidence="8 11">SNUC 4143</strain>
        <strain evidence="6 10">SNUC 761</strain>
    </source>
</reference>